<evidence type="ECO:0000256" key="1">
    <source>
        <dbReference type="SAM" id="Coils"/>
    </source>
</evidence>
<evidence type="ECO:0000313" key="4">
    <source>
        <dbReference type="Proteomes" id="UP000187209"/>
    </source>
</evidence>
<proteinExistence type="predicted"/>
<sequence length="385" mass="45187">MADRKTDFDIIADSLARGKALIKESLELSRKNIERKKNIEKRLMNCYAEEKSFVNNDSCFTFDIDSNQISLIPKEKYSDICSESITQLYKKDENFNEKEDMLIKERNYAQQKLEEIQDFVRELEGQNFELKNKIKMLVRQIQNTVENESMASSFEHKVKLLQQDNNKLIIENRNLNELTQALKTENWNLNELTQALKTENQILKNRLNEISESQIPTIINKKQSPERIVKIHHNEETDNSILKYDASTESYIQYFKNLKKQAFLNKKYPLCYLETNITPNPQIAHNEKEYQPIRSASSKENYKLRNDITPENINEKSYLKDSSGKCQTPLYDNKKTDSRKLSISFDNGLGQNKTKKNFVKQKTPLKIKNNGRSQSRHKKPIKSKL</sequence>
<dbReference type="AlphaFoldDB" id="A0A1R2C9U3"/>
<feature type="compositionally biased region" description="Basic residues" evidence="2">
    <location>
        <begin position="374"/>
        <end position="385"/>
    </location>
</feature>
<keyword evidence="4" id="KW-1185">Reference proteome</keyword>
<feature type="coiled-coil region" evidence="1">
    <location>
        <begin position="113"/>
        <end position="213"/>
    </location>
</feature>
<accession>A0A1R2C9U3</accession>
<evidence type="ECO:0000313" key="3">
    <source>
        <dbReference type="EMBL" id="OMJ85740.1"/>
    </source>
</evidence>
<name>A0A1R2C9U3_9CILI</name>
<comment type="caution">
    <text evidence="3">The sequence shown here is derived from an EMBL/GenBank/DDBJ whole genome shotgun (WGS) entry which is preliminary data.</text>
</comment>
<gene>
    <name evidence="3" type="ORF">SteCoe_12867</name>
</gene>
<reference evidence="3 4" key="1">
    <citation type="submission" date="2016-11" db="EMBL/GenBank/DDBJ databases">
        <title>The macronuclear genome of Stentor coeruleus: a giant cell with tiny introns.</title>
        <authorList>
            <person name="Slabodnick M."/>
            <person name="Ruby J.G."/>
            <person name="Reiff S.B."/>
            <person name="Swart E.C."/>
            <person name="Gosai S."/>
            <person name="Prabakaran S."/>
            <person name="Witkowska E."/>
            <person name="Larue G.E."/>
            <person name="Fisher S."/>
            <person name="Freeman R.M."/>
            <person name="Gunawardena J."/>
            <person name="Chu W."/>
            <person name="Stover N.A."/>
            <person name="Gregory B.D."/>
            <person name="Nowacki M."/>
            <person name="Derisi J."/>
            <person name="Roy S.W."/>
            <person name="Marshall W.F."/>
            <person name="Sood P."/>
        </authorList>
    </citation>
    <scope>NUCLEOTIDE SEQUENCE [LARGE SCALE GENOMIC DNA]</scope>
    <source>
        <strain evidence="3">WM001</strain>
    </source>
</reference>
<protein>
    <submittedName>
        <fullName evidence="3">Uncharacterized protein</fullName>
    </submittedName>
</protein>
<feature type="region of interest" description="Disordered" evidence="2">
    <location>
        <begin position="307"/>
        <end position="385"/>
    </location>
</feature>
<keyword evidence="1" id="KW-0175">Coiled coil</keyword>
<dbReference type="Proteomes" id="UP000187209">
    <property type="component" value="Unassembled WGS sequence"/>
</dbReference>
<dbReference type="EMBL" id="MPUH01000227">
    <property type="protein sequence ID" value="OMJ85740.1"/>
    <property type="molecule type" value="Genomic_DNA"/>
</dbReference>
<evidence type="ECO:0000256" key="2">
    <source>
        <dbReference type="SAM" id="MobiDB-lite"/>
    </source>
</evidence>
<feature type="compositionally biased region" description="Basic residues" evidence="2">
    <location>
        <begin position="353"/>
        <end position="365"/>
    </location>
</feature>
<feature type="compositionally biased region" description="Basic and acidic residues" evidence="2">
    <location>
        <begin position="307"/>
        <end position="323"/>
    </location>
</feature>
<organism evidence="3 4">
    <name type="scientific">Stentor coeruleus</name>
    <dbReference type="NCBI Taxonomy" id="5963"/>
    <lineage>
        <taxon>Eukaryota</taxon>
        <taxon>Sar</taxon>
        <taxon>Alveolata</taxon>
        <taxon>Ciliophora</taxon>
        <taxon>Postciliodesmatophora</taxon>
        <taxon>Heterotrichea</taxon>
        <taxon>Heterotrichida</taxon>
        <taxon>Stentoridae</taxon>
        <taxon>Stentor</taxon>
    </lineage>
</organism>